<reference evidence="2 3" key="1">
    <citation type="submission" date="2021-06" db="EMBL/GenBank/DDBJ databases">
        <title>Bacillus sp. RD4P76, an endophyte from a halophyte.</title>
        <authorList>
            <person name="Sun J.-Q."/>
        </authorList>
    </citation>
    <scope>NUCLEOTIDE SEQUENCE [LARGE SCALE GENOMIC DNA]</scope>
    <source>
        <strain evidence="2 3">CGMCC 1.15917</strain>
    </source>
</reference>
<proteinExistence type="predicted"/>
<feature type="domain" description="DinB-like" evidence="1">
    <location>
        <begin position="12"/>
        <end position="167"/>
    </location>
</feature>
<comment type="caution">
    <text evidence="2">The sequence shown here is derived from an EMBL/GenBank/DDBJ whole genome shotgun (WGS) entry which is preliminary data.</text>
</comment>
<dbReference type="RefSeq" id="WP_217064110.1">
    <property type="nucleotide sequence ID" value="NZ_JAHQCS010000009.1"/>
</dbReference>
<sequence>MNFKLEEAIEVLERTPQALEFFLSGLSVEWLLCNEGAETWNASEVIDHLIECEKVNWMPRLEVFFRDVHKDGGADSRDRAEVEGRKDKEFPPFDRFAHLNHSTEGSIEIRLLEFKTLRTQNLIKLKELVNPVFDLELTAVHPVLGEVKLRELLSTWVVHDLTHISQIVRVMAERYREDVGPWIENLSVLDGKG</sequence>
<evidence type="ECO:0000259" key="1">
    <source>
        <dbReference type="Pfam" id="PF12867"/>
    </source>
</evidence>
<dbReference type="EMBL" id="JAHQCS010000009">
    <property type="protein sequence ID" value="MBU9710216.1"/>
    <property type="molecule type" value="Genomic_DNA"/>
</dbReference>
<evidence type="ECO:0000313" key="2">
    <source>
        <dbReference type="EMBL" id="MBU9710216.1"/>
    </source>
</evidence>
<dbReference type="Proteomes" id="UP000784880">
    <property type="component" value="Unassembled WGS sequence"/>
</dbReference>
<dbReference type="InterPro" id="IPR024775">
    <property type="entry name" value="DinB-like"/>
</dbReference>
<organism evidence="2 3">
    <name type="scientific">Evansella tamaricis</name>
    <dbReference type="NCBI Taxonomy" id="2069301"/>
    <lineage>
        <taxon>Bacteria</taxon>
        <taxon>Bacillati</taxon>
        <taxon>Bacillota</taxon>
        <taxon>Bacilli</taxon>
        <taxon>Bacillales</taxon>
        <taxon>Bacillaceae</taxon>
        <taxon>Evansella</taxon>
    </lineage>
</organism>
<gene>
    <name evidence="2" type="ORF">KS419_00370</name>
</gene>
<keyword evidence="3" id="KW-1185">Reference proteome</keyword>
<evidence type="ECO:0000313" key="3">
    <source>
        <dbReference type="Proteomes" id="UP000784880"/>
    </source>
</evidence>
<name>A0ABS6J9K8_9BACI</name>
<protein>
    <submittedName>
        <fullName evidence="2">DinB family protein</fullName>
    </submittedName>
</protein>
<dbReference type="Pfam" id="PF12867">
    <property type="entry name" value="DinB_2"/>
    <property type="match status" value="1"/>
</dbReference>
<accession>A0ABS6J9K8</accession>